<dbReference type="SUPFAM" id="SSF82199">
    <property type="entry name" value="SET domain"/>
    <property type="match status" value="1"/>
</dbReference>
<dbReference type="GO" id="GO:0016279">
    <property type="term" value="F:protein-lysine N-methyltransferase activity"/>
    <property type="evidence" value="ECO:0007669"/>
    <property type="project" value="InterPro"/>
</dbReference>
<evidence type="ECO:0000313" key="3">
    <source>
        <dbReference type="Proteomes" id="UP001201262"/>
    </source>
</evidence>
<proteinExistence type="predicted"/>
<sequence length="422" mass="48179">MTTYSPPGEEHAAFTQWAVEQGIEMNGVEPARFPGRGLGMVATKKIEANEVMVSVPLSAMLTVDCIPPSFINLFNGISNHGLLAAFLTHGDTESLKKYTLWRATWPKRQDFEDGMPVLWPEKLRVSNSKHHVSPASTTSIALPPSASGLWNTFRKKKLVEEYKTKNQNILAQQEQRLQSAWKDVVAVFPDTDWEVYSYHWLIVNTRSFFYLMPGEDVPEDTNDAMALVPFADYFNHRDDAQCEVGFDGQKYTFQATKSYEKGEEIYMSYGPHSNDLLLVEYGFCPEENGSDVLYLDDIIFRDFTTAEKEELLFQQYYGDYQITIDSGPCFRTEVAASMKCMSRREWRNYIQGRGAAPNTIKVNNVIRDWIEVYTKEANFAINILQAVLKAETEDSTKSKIQALVGRWNQIKHLCDQTTLNLE</sequence>
<dbReference type="EMBL" id="JAJTJA010000002">
    <property type="protein sequence ID" value="KAH8703824.1"/>
    <property type="molecule type" value="Genomic_DNA"/>
</dbReference>
<feature type="domain" description="SET" evidence="1">
    <location>
        <begin position="26"/>
        <end position="270"/>
    </location>
</feature>
<accession>A0AAD4L3A3</accession>
<dbReference type="Gene3D" id="3.90.1410.10">
    <property type="entry name" value="set domain protein methyltransferase, domain 1"/>
    <property type="match status" value="1"/>
</dbReference>
<dbReference type="Pfam" id="PF00856">
    <property type="entry name" value="SET"/>
    <property type="match status" value="1"/>
</dbReference>
<organism evidence="2 3">
    <name type="scientific">Talaromyces proteolyticus</name>
    <dbReference type="NCBI Taxonomy" id="1131652"/>
    <lineage>
        <taxon>Eukaryota</taxon>
        <taxon>Fungi</taxon>
        <taxon>Dikarya</taxon>
        <taxon>Ascomycota</taxon>
        <taxon>Pezizomycotina</taxon>
        <taxon>Eurotiomycetes</taxon>
        <taxon>Eurotiomycetidae</taxon>
        <taxon>Eurotiales</taxon>
        <taxon>Trichocomaceae</taxon>
        <taxon>Talaromyces</taxon>
        <taxon>Talaromyces sect. Bacilispori</taxon>
    </lineage>
</organism>
<dbReference type="Proteomes" id="UP001201262">
    <property type="component" value="Unassembled WGS sequence"/>
</dbReference>
<dbReference type="GeneID" id="70240800"/>
<dbReference type="RefSeq" id="XP_046076842.1">
    <property type="nucleotide sequence ID" value="XM_046210513.1"/>
</dbReference>
<reference evidence="2" key="1">
    <citation type="submission" date="2021-12" db="EMBL/GenBank/DDBJ databases">
        <title>Convergent genome expansion in fungi linked to evolution of root-endophyte symbiosis.</title>
        <authorList>
            <consortium name="DOE Joint Genome Institute"/>
            <person name="Ke Y.-H."/>
            <person name="Bonito G."/>
            <person name="Liao H.-L."/>
            <person name="Looney B."/>
            <person name="Rojas-Flechas A."/>
            <person name="Nash J."/>
            <person name="Hameed K."/>
            <person name="Schadt C."/>
            <person name="Martin F."/>
            <person name="Crous P.W."/>
            <person name="Miettinen O."/>
            <person name="Magnuson J.K."/>
            <person name="Labbe J."/>
            <person name="Jacobson D."/>
            <person name="Doktycz M.J."/>
            <person name="Veneault-Fourrey C."/>
            <person name="Kuo A."/>
            <person name="Mondo S."/>
            <person name="Calhoun S."/>
            <person name="Riley R."/>
            <person name="Ohm R."/>
            <person name="LaButti K."/>
            <person name="Andreopoulos B."/>
            <person name="Pangilinan J."/>
            <person name="Nolan M."/>
            <person name="Tritt A."/>
            <person name="Clum A."/>
            <person name="Lipzen A."/>
            <person name="Daum C."/>
            <person name="Barry K."/>
            <person name="Grigoriev I.V."/>
            <person name="Vilgalys R."/>
        </authorList>
    </citation>
    <scope>NUCLEOTIDE SEQUENCE</scope>
    <source>
        <strain evidence="2">PMI_201</strain>
    </source>
</reference>
<dbReference type="PANTHER" id="PTHR13271:SF137">
    <property type="entry name" value="SET DOMAIN-CONTAINING PROTEIN"/>
    <property type="match status" value="1"/>
</dbReference>
<dbReference type="SMART" id="SM00317">
    <property type="entry name" value="SET"/>
    <property type="match status" value="1"/>
</dbReference>
<keyword evidence="3" id="KW-1185">Reference proteome</keyword>
<dbReference type="PANTHER" id="PTHR13271">
    <property type="entry name" value="UNCHARACTERIZED PUTATIVE METHYLTRANSFERASE"/>
    <property type="match status" value="1"/>
</dbReference>
<gene>
    <name evidence="2" type="ORF">BGW36DRAFT_287519</name>
</gene>
<evidence type="ECO:0000313" key="2">
    <source>
        <dbReference type="EMBL" id="KAH8703824.1"/>
    </source>
</evidence>
<comment type="caution">
    <text evidence="2">The sequence shown here is derived from an EMBL/GenBank/DDBJ whole genome shotgun (WGS) entry which is preliminary data.</text>
</comment>
<dbReference type="InterPro" id="IPR046341">
    <property type="entry name" value="SET_dom_sf"/>
</dbReference>
<dbReference type="PROSITE" id="PS50280">
    <property type="entry name" value="SET"/>
    <property type="match status" value="1"/>
</dbReference>
<evidence type="ECO:0000259" key="1">
    <source>
        <dbReference type="PROSITE" id="PS50280"/>
    </source>
</evidence>
<protein>
    <recommendedName>
        <fullName evidence="1">SET domain-containing protein</fullName>
    </recommendedName>
</protein>
<dbReference type="InterPro" id="IPR044429">
    <property type="entry name" value="SETD4_SET"/>
</dbReference>
<dbReference type="CDD" id="cd19177">
    <property type="entry name" value="SET_SETD4"/>
    <property type="match status" value="1"/>
</dbReference>
<name>A0AAD4L3A3_9EURO</name>
<dbReference type="AlphaFoldDB" id="A0AAD4L3A3"/>
<dbReference type="InterPro" id="IPR050600">
    <property type="entry name" value="SETD3_SETD6_MTase"/>
</dbReference>
<dbReference type="InterPro" id="IPR001214">
    <property type="entry name" value="SET_dom"/>
</dbReference>